<dbReference type="EMBL" id="QSAR01000002">
    <property type="protein sequence ID" value="RGW65680.1"/>
    <property type="molecule type" value="Genomic_DNA"/>
</dbReference>
<dbReference type="Proteomes" id="UP000261186">
    <property type="component" value="Unassembled WGS sequence"/>
</dbReference>
<dbReference type="InterPro" id="IPR047048">
    <property type="entry name" value="TlyA"/>
</dbReference>
<dbReference type="EMBL" id="WDWL01000002">
    <property type="protein sequence ID" value="KAB7074830.1"/>
    <property type="molecule type" value="Genomic_DNA"/>
</dbReference>
<evidence type="ECO:0000313" key="5">
    <source>
        <dbReference type="EMBL" id="KAB6912661.1"/>
    </source>
</evidence>
<dbReference type="EMBL" id="WXDR01000002">
    <property type="protein sequence ID" value="MZU07755.1"/>
    <property type="molecule type" value="Genomic_DNA"/>
</dbReference>
<dbReference type="Proteomes" id="UP000491334">
    <property type="component" value="Unassembled WGS sequence"/>
</dbReference>
<dbReference type="InterPro" id="IPR036986">
    <property type="entry name" value="S4_RNA-bd_sf"/>
</dbReference>
<dbReference type="GO" id="GO:0003723">
    <property type="term" value="F:RNA binding"/>
    <property type="evidence" value="ECO:0007669"/>
    <property type="project" value="UniProtKB-KW"/>
</dbReference>
<dbReference type="SUPFAM" id="SSF55174">
    <property type="entry name" value="Alpha-L RNA-binding motif"/>
    <property type="match status" value="1"/>
</dbReference>
<dbReference type="EMBL" id="QSRH01000002">
    <property type="protein sequence ID" value="RGL05131.1"/>
    <property type="molecule type" value="Genomic_DNA"/>
</dbReference>
<reference evidence="19 20" key="2">
    <citation type="submission" date="2018-08" db="EMBL/GenBank/DDBJ databases">
        <title>A genome reference for cultivated species of the human gut microbiota.</title>
        <authorList>
            <person name="Zou Y."/>
            <person name="Xue W."/>
            <person name="Luo G."/>
        </authorList>
    </citation>
    <scope>NUCLEOTIDE SEQUENCE [LARGE SCALE GENOMIC DNA]</scope>
    <source>
        <strain evidence="17 21">AF11-12</strain>
        <strain evidence="16 20">TF06-45A</strain>
        <strain evidence="15 19">TF08-4AC</strain>
    </source>
</reference>
<dbReference type="EMBL" id="WDRV01000003">
    <property type="protein sequence ID" value="KAB7323346.1"/>
    <property type="molecule type" value="Genomic_DNA"/>
</dbReference>
<dbReference type="Gene3D" id="3.40.50.150">
    <property type="entry name" value="Vaccinia Virus protein VP39"/>
    <property type="match status" value="1"/>
</dbReference>
<dbReference type="PANTHER" id="PTHR32319">
    <property type="entry name" value="BACTERIAL HEMOLYSIN-LIKE PROTEIN"/>
    <property type="match status" value="1"/>
</dbReference>
<comment type="similarity">
    <text evidence="2">Belongs to the TlyA family.</text>
</comment>
<evidence type="ECO:0000256" key="3">
    <source>
        <dbReference type="PROSITE-ProRule" id="PRU00182"/>
    </source>
</evidence>
<evidence type="ECO:0000259" key="4">
    <source>
        <dbReference type="SMART" id="SM00363"/>
    </source>
</evidence>
<evidence type="ECO:0000256" key="2">
    <source>
        <dbReference type="ARBA" id="ARBA00029460"/>
    </source>
</evidence>
<keyword evidence="14" id="KW-0489">Methyltransferase</keyword>
<keyword evidence="1 3" id="KW-0694">RNA-binding</keyword>
<dbReference type="Proteomes" id="UP000257074">
    <property type="component" value="Unassembled WGS sequence"/>
</dbReference>
<dbReference type="EMBL" id="WDZO01000013">
    <property type="protein sequence ID" value="KAB6912661.1"/>
    <property type="molecule type" value="Genomic_DNA"/>
</dbReference>
<dbReference type="Proteomes" id="UP000638311">
    <property type="component" value="Unassembled WGS sequence"/>
</dbReference>
<sequence>MKCWMVAPCRATPLVDGGPKGRYMTEQHIDPATPLDRLDMMLVASGLVESRAKAQRLIKAGHVRVDGETITKPSFMVKAGHSELAVDKGDDYVSRGAYKLLGAFETFAGNGLTGPEGLECLDIGASTGGFTDVLLRGGAAKVVALDVGHGQLDPRIANDEHVIEMSGVNIREVEADDLPYRPAMIVSDVSFISLTYVIPVIARIAAPGAQIVLLVKPQFEVGRAGLGKNGIVEDPALRERALHDVVACAEQHGLDVVATADSPIIGTHGNEEYLLYAVLR</sequence>
<evidence type="ECO:0000313" key="19">
    <source>
        <dbReference type="Proteomes" id="UP000261186"/>
    </source>
</evidence>
<evidence type="ECO:0000313" key="7">
    <source>
        <dbReference type="EMBL" id="KAB7058014.1"/>
    </source>
</evidence>
<dbReference type="Proteomes" id="UP000451234">
    <property type="component" value="Unassembled WGS sequence"/>
</dbReference>
<dbReference type="Proteomes" id="UP000466472">
    <property type="component" value="Unassembled WGS sequence"/>
</dbReference>
<dbReference type="InterPro" id="IPR004538">
    <property type="entry name" value="Hemolysin_A/TlyA"/>
</dbReference>
<dbReference type="SUPFAM" id="SSF53335">
    <property type="entry name" value="S-adenosyl-L-methionine-dependent methyltransferases"/>
    <property type="match status" value="1"/>
</dbReference>
<feature type="domain" description="RNA-binding S4" evidence="4">
    <location>
        <begin position="36"/>
        <end position="101"/>
    </location>
</feature>
<evidence type="ECO:0000313" key="13">
    <source>
        <dbReference type="EMBL" id="MZU07755.1"/>
    </source>
</evidence>
<accession>A0A269TCE1</accession>
<dbReference type="Proteomes" id="UP000481350">
    <property type="component" value="Unassembled WGS sequence"/>
</dbReference>
<name>A0A269TCE1_BIFLN</name>
<dbReference type="Gene3D" id="3.10.290.10">
    <property type="entry name" value="RNA-binding S4 domain"/>
    <property type="match status" value="1"/>
</dbReference>
<evidence type="ECO:0000313" key="11">
    <source>
        <dbReference type="EMBL" id="KAB7323346.1"/>
    </source>
</evidence>
<evidence type="ECO:0000313" key="23">
    <source>
        <dbReference type="Proteomes" id="UP000451234"/>
    </source>
</evidence>
<dbReference type="Pfam" id="PF01728">
    <property type="entry name" value="FtsJ"/>
    <property type="match status" value="1"/>
</dbReference>
<dbReference type="NCBIfam" id="TIGR00478">
    <property type="entry name" value="tly"/>
    <property type="match status" value="1"/>
</dbReference>
<evidence type="ECO:0000313" key="25">
    <source>
        <dbReference type="Proteomes" id="UP000466472"/>
    </source>
</evidence>
<evidence type="ECO:0000256" key="1">
    <source>
        <dbReference type="ARBA" id="ARBA00022884"/>
    </source>
</evidence>
<evidence type="ECO:0000313" key="9">
    <source>
        <dbReference type="EMBL" id="KAB7203847.1"/>
    </source>
</evidence>
<evidence type="ECO:0000313" key="21">
    <source>
        <dbReference type="Proteomes" id="UP000265775"/>
    </source>
</evidence>
<evidence type="ECO:0000313" key="29">
    <source>
        <dbReference type="Proteomes" id="UP000491334"/>
    </source>
</evidence>
<dbReference type="EMBL" id="WDUB01000003">
    <property type="protein sequence ID" value="KAB7203847.1"/>
    <property type="molecule type" value="Genomic_DNA"/>
</dbReference>
<evidence type="ECO:0000313" key="14">
    <source>
        <dbReference type="EMBL" id="RDX10850.1"/>
    </source>
</evidence>
<organism evidence="14 18">
    <name type="scientific">Bifidobacterium longum</name>
    <dbReference type="NCBI Taxonomy" id="216816"/>
    <lineage>
        <taxon>Bacteria</taxon>
        <taxon>Bacillati</taxon>
        <taxon>Actinomycetota</taxon>
        <taxon>Actinomycetes</taxon>
        <taxon>Bifidobacteriales</taxon>
        <taxon>Bifidobacteriaceae</taxon>
        <taxon>Bifidobacterium</taxon>
    </lineage>
</organism>
<evidence type="ECO:0000313" key="27">
    <source>
        <dbReference type="Proteomes" id="UP000476628"/>
    </source>
</evidence>
<evidence type="ECO:0000313" key="12">
    <source>
        <dbReference type="EMBL" id="MZR88033.1"/>
    </source>
</evidence>
<dbReference type="EMBL" id="WDZP01000008">
    <property type="protein sequence ID" value="KAB6918793.1"/>
    <property type="molecule type" value="Genomic_DNA"/>
</dbReference>
<dbReference type="GO" id="GO:0008168">
    <property type="term" value="F:methyltransferase activity"/>
    <property type="evidence" value="ECO:0007669"/>
    <property type="project" value="UniProtKB-KW"/>
</dbReference>
<dbReference type="Proteomes" id="UP000476628">
    <property type="component" value="Unassembled WGS sequence"/>
</dbReference>
<dbReference type="Proteomes" id="UP000432196">
    <property type="component" value="Unassembled WGS sequence"/>
</dbReference>
<proteinExistence type="inferred from homology"/>
<evidence type="ECO:0000313" key="6">
    <source>
        <dbReference type="EMBL" id="KAB6918793.1"/>
    </source>
</evidence>
<evidence type="ECO:0000313" key="15">
    <source>
        <dbReference type="EMBL" id="RGL05131.1"/>
    </source>
</evidence>
<dbReference type="CDD" id="cd00165">
    <property type="entry name" value="S4"/>
    <property type="match status" value="1"/>
</dbReference>
<dbReference type="Pfam" id="PF01479">
    <property type="entry name" value="S4"/>
    <property type="match status" value="1"/>
</dbReference>
<dbReference type="EMBL" id="WXEF01000002">
    <property type="protein sequence ID" value="MZR88033.1"/>
    <property type="molecule type" value="Genomic_DNA"/>
</dbReference>
<dbReference type="GO" id="GO:0032259">
    <property type="term" value="P:methylation"/>
    <property type="evidence" value="ECO:0007669"/>
    <property type="project" value="UniProtKB-KW"/>
</dbReference>
<evidence type="ECO:0000313" key="22">
    <source>
        <dbReference type="Proteomes" id="UP000432196"/>
    </source>
</evidence>
<comment type="caution">
    <text evidence="14">The sequence shown here is derived from an EMBL/GenBank/DDBJ whole genome shotgun (WGS) entry which is preliminary data.</text>
</comment>
<dbReference type="PROSITE" id="PS50889">
    <property type="entry name" value="S4"/>
    <property type="match status" value="1"/>
</dbReference>
<dbReference type="CDD" id="cd02440">
    <property type="entry name" value="AdoMet_MTases"/>
    <property type="match status" value="1"/>
</dbReference>
<evidence type="ECO:0000313" key="20">
    <source>
        <dbReference type="Proteomes" id="UP000261288"/>
    </source>
</evidence>
<dbReference type="PIRSF" id="PIRSF005578">
    <property type="entry name" value="TlyA"/>
    <property type="match status" value="1"/>
</dbReference>
<dbReference type="InterPro" id="IPR002942">
    <property type="entry name" value="S4_RNA-bd"/>
</dbReference>
<evidence type="ECO:0000313" key="18">
    <source>
        <dbReference type="Proteomes" id="UP000257074"/>
    </source>
</evidence>
<dbReference type="Proteomes" id="UP000265775">
    <property type="component" value="Unassembled WGS sequence"/>
</dbReference>
<evidence type="ECO:0000313" key="8">
    <source>
        <dbReference type="EMBL" id="KAB7074830.1"/>
    </source>
</evidence>
<dbReference type="InterPro" id="IPR002877">
    <property type="entry name" value="RNA_MeTrfase_FtsJ_dom"/>
</dbReference>
<dbReference type="SMART" id="SM00363">
    <property type="entry name" value="S4"/>
    <property type="match status" value="1"/>
</dbReference>
<dbReference type="Proteomes" id="UP000460333">
    <property type="component" value="Unassembled WGS sequence"/>
</dbReference>
<keyword evidence="14" id="KW-0808">Transferase</keyword>
<dbReference type="EMBL" id="WDWU01000001">
    <property type="protein sequence ID" value="KAB7058014.1"/>
    <property type="molecule type" value="Genomic_DNA"/>
</dbReference>
<evidence type="ECO:0000313" key="16">
    <source>
        <dbReference type="EMBL" id="RGL52595.1"/>
    </source>
</evidence>
<dbReference type="EMBL" id="WDTJ01000003">
    <property type="protein sequence ID" value="KAB7236765.1"/>
    <property type="molecule type" value="Genomic_DNA"/>
</dbReference>
<dbReference type="EMBL" id="NJNR01000004">
    <property type="protein sequence ID" value="RDX10850.1"/>
    <property type="molecule type" value="Genomic_DNA"/>
</dbReference>
<dbReference type="EMBL" id="QSRZ01000001">
    <property type="protein sequence ID" value="RGL52595.1"/>
    <property type="molecule type" value="Genomic_DNA"/>
</dbReference>
<dbReference type="Proteomes" id="UP000467387">
    <property type="component" value="Unassembled WGS sequence"/>
</dbReference>
<dbReference type="PANTHER" id="PTHR32319:SF0">
    <property type="entry name" value="BACTERIAL HEMOLYSIN-LIKE PROTEIN"/>
    <property type="match status" value="1"/>
</dbReference>
<dbReference type="AlphaFoldDB" id="A0A269TCE1"/>
<dbReference type="InterPro" id="IPR029063">
    <property type="entry name" value="SAM-dependent_MTases_sf"/>
</dbReference>
<evidence type="ECO:0000313" key="26">
    <source>
        <dbReference type="Proteomes" id="UP000467387"/>
    </source>
</evidence>
<dbReference type="Proteomes" id="UP000261288">
    <property type="component" value="Unassembled WGS sequence"/>
</dbReference>
<protein>
    <submittedName>
        <fullName evidence="14">TlyA family rRNA (Cytidine-2'-O)-methyltransferase</fullName>
    </submittedName>
</protein>
<reference evidence="22 23" key="3">
    <citation type="journal article" date="2019" name="Nat. Med.">
        <title>A library of human gut bacterial isolates paired with longitudinal multiomics data enables mechanistic microbiome research.</title>
        <authorList>
            <person name="Poyet M."/>
            <person name="Groussin M."/>
            <person name="Gibbons S.M."/>
            <person name="Avila-Pacheco J."/>
            <person name="Jiang X."/>
            <person name="Kearney S.M."/>
            <person name="Perrotta A.R."/>
            <person name="Berdy B."/>
            <person name="Zhao S."/>
            <person name="Lieberman T.D."/>
            <person name="Swanson P.K."/>
            <person name="Smith M."/>
            <person name="Roesemann S."/>
            <person name="Alexander J.E."/>
            <person name="Rich S.A."/>
            <person name="Livny J."/>
            <person name="Vlamakis H."/>
            <person name="Clish C."/>
            <person name="Bullock K."/>
            <person name="Deik A."/>
            <person name="Scott J."/>
            <person name="Pierce K.A."/>
            <person name="Xavier R.J."/>
            <person name="Alm E.J."/>
        </authorList>
    </citation>
    <scope>NUCLEOTIDE SEQUENCE [LARGE SCALE GENOMIC DNA]</scope>
    <source>
        <strain evidence="10 24">BIOML-A118</strain>
        <strain evidence="9 27">BIOML-A136</strain>
        <strain evidence="8 22">BIOML-A201</strain>
        <strain evidence="7 26">BIOML-A210</strain>
        <strain evidence="5 28">BIOML-A283</strain>
        <strain evidence="6 29">BIOML-A284</strain>
        <strain evidence="12 25">BIOML-A395</strain>
        <strain evidence="13">BIOML-A409</strain>
        <strain evidence="11 23">BIOML-A75</strain>
    </source>
</reference>
<reference evidence="14 18" key="1">
    <citation type="journal article" date="2017" name="Anaerobe">
        <title>Quantification, isolation and characterization of Bifidobacterium from the vaginal microbiomes of reproductive aged women.</title>
        <authorList>
            <person name="Freitas A.C."/>
            <person name="Hill J.E."/>
        </authorList>
    </citation>
    <scope>NUCLEOTIDE SEQUENCE [LARGE SCALE GENOMIC DNA]</scope>
    <source>
        <strain evidence="14 18">N6D05</strain>
    </source>
</reference>
<evidence type="ECO:0000313" key="28">
    <source>
        <dbReference type="Proteomes" id="UP000481350"/>
    </source>
</evidence>
<gene>
    <name evidence="14" type="ORF">CE169_01060</name>
    <name evidence="17" type="ORF">DWV59_02525</name>
    <name evidence="16" type="ORF">DXC63_00530</name>
    <name evidence="15" type="ORF">DXC85_04105</name>
    <name evidence="11" type="ORF">GBB65_03630</name>
    <name evidence="10" type="ORF">GBC43_03490</name>
    <name evidence="9" type="ORF">GBC45_02965</name>
    <name evidence="8" type="ORF">GBI83_01625</name>
    <name evidence="7" type="ORF">GBI87_00670</name>
    <name evidence="5" type="ORF">GBJ98_06530</name>
    <name evidence="6" type="ORF">GBK06_04960</name>
    <name evidence="12" type="ORF">GT999_01655</name>
    <name evidence="13" type="ORF">GUA24_01655</name>
</gene>
<evidence type="ECO:0000313" key="10">
    <source>
        <dbReference type="EMBL" id="KAB7236765.1"/>
    </source>
</evidence>
<evidence type="ECO:0000313" key="17">
    <source>
        <dbReference type="EMBL" id="RGW65680.1"/>
    </source>
</evidence>
<evidence type="ECO:0000313" key="24">
    <source>
        <dbReference type="Proteomes" id="UP000460333"/>
    </source>
</evidence>